<evidence type="ECO:0000259" key="1">
    <source>
        <dbReference type="Pfam" id="PF01314"/>
    </source>
</evidence>
<dbReference type="PANTHER" id="PTHR30038:SF0">
    <property type="entry name" value="TUNGSTEN-CONTAINING ALDEHYDE FERREDOXIN OXIDOREDUCTASE"/>
    <property type="match status" value="1"/>
</dbReference>
<dbReference type="GO" id="GO:0009055">
    <property type="term" value="F:electron transfer activity"/>
    <property type="evidence" value="ECO:0007669"/>
    <property type="project" value="InterPro"/>
</dbReference>
<feature type="domain" description="Aldehyde ferredoxin oxidoreductase C-terminal" evidence="1">
    <location>
        <begin position="2"/>
        <end position="367"/>
    </location>
</feature>
<dbReference type="Pfam" id="PF01314">
    <property type="entry name" value="AFOR_C"/>
    <property type="match status" value="1"/>
</dbReference>
<name>X0S0D2_9ZZZZ</name>
<dbReference type="InterPro" id="IPR013984">
    <property type="entry name" value="Ald_Fedxn_OxRdtase_dom2"/>
</dbReference>
<evidence type="ECO:0000313" key="2">
    <source>
        <dbReference type="EMBL" id="GAF74519.1"/>
    </source>
</evidence>
<dbReference type="InterPro" id="IPR001203">
    <property type="entry name" value="OxRdtase_Ald_Fedxn_C"/>
</dbReference>
<dbReference type="Gene3D" id="1.10.599.10">
    <property type="entry name" value="Aldehyde Ferredoxin Oxidoreductase Protein, subunit A, domain 3"/>
    <property type="match status" value="1"/>
</dbReference>
<organism evidence="2">
    <name type="scientific">marine sediment metagenome</name>
    <dbReference type="NCBI Taxonomy" id="412755"/>
    <lineage>
        <taxon>unclassified sequences</taxon>
        <taxon>metagenomes</taxon>
        <taxon>ecological metagenomes</taxon>
    </lineage>
</organism>
<dbReference type="SUPFAM" id="SSF48310">
    <property type="entry name" value="Aldehyde ferredoxin oxidoreductase, C-terminal domains"/>
    <property type="match status" value="1"/>
</dbReference>
<dbReference type="GO" id="GO:0016625">
    <property type="term" value="F:oxidoreductase activity, acting on the aldehyde or oxo group of donors, iron-sulfur protein as acceptor"/>
    <property type="evidence" value="ECO:0007669"/>
    <property type="project" value="InterPro"/>
</dbReference>
<reference evidence="2" key="1">
    <citation type="journal article" date="2014" name="Front. Microbiol.">
        <title>High frequency of phylogenetically diverse reductive dehalogenase-homologous genes in deep subseafloor sedimentary metagenomes.</title>
        <authorList>
            <person name="Kawai M."/>
            <person name="Futagami T."/>
            <person name="Toyoda A."/>
            <person name="Takaki Y."/>
            <person name="Nishi S."/>
            <person name="Hori S."/>
            <person name="Arai W."/>
            <person name="Tsubouchi T."/>
            <person name="Morono Y."/>
            <person name="Uchiyama I."/>
            <person name="Ito T."/>
            <person name="Fujiyama A."/>
            <person name="Inagaki F."/>
            <person name="Takami H."/>
        </authorList>
    </citation>
    <scope>NUCLEOTIDE SEQUENCE</scope>
    <source>
        <strain evidence="2">Expedition CK06-06</strain>
    </source>
</reference>
<accession>X0S0D2</accession>
<dbReference type="InterPro" id="IPR051919">
    <property type="entry name" value="W-dependent_AOR"/>
</dbReference>
<sequence>DEVGRLPTRNFQEGKFEGAEKIAGTTMTEQLLVDRDTCHACPIACKRVVKSDGEYKVDPVYGGPEYESLASLGSICGVDNLEAVAYANQLCNAYGLDTISAGVTIGWAMECFERGLLTAEETGGLEPRFGGHEVMTQLVEQIARRDGLGDLLAEGSLRAARKIGRDTERYAVQAKGQEFPMHDPRWQFGLGIGYATSPTGADHMHNFHDSGVESESGAARMKPFGVFTEPLERTTLPAEKPVLAATVIRAQVMNNCVGVCMFLPYRLSNFRQIVSSVTGWDVTDLELLRVGERALALARLYNAREGLTPADDTHHPRFTEPLMLAGKEGASIPQEQMQEAVDLYYELQGWDKETGAPTRAKLLELSLDWAVNVLDEITS</sequence>
<dbReference type="Gene3D" id="1.10.569.10">
    <property type="entry name" value="Aldehyde Ferredoxin Oxidoreductase Protein, subunit A, domain 2"/>
    <property type="match status" value="1"/>
</dbReference>
<dbReference type="PANTHER" id="PTHR30038">
    <property type="entry name" value="ALDEHYDE FERREDOXIN OXIDOREDUCTASE"/>
    <property type="match status" value="1"/>
</dbReference>
<dbReference type="AlphaFoldDB" id="X0S0D2"/>
<proteinExistence type="predicted"/>
<dbReference type="GO" id="GO:0051536">
    <property type="term" value="F:iron-sulfur cluster binding"/>
    <property type="evidence" value="ECO:0007669"/>
    <property type="project" value="InterPro"/>
</dbReference>
<protein>
    <recommendedName>
        <fullName evidence="1">Aldehyde ferredoxin oxidoreductase C-terminal domain-containing protein</fullName>
    </recommendedName>
</protein>
<dbReference type="InterPro" id="IPR036021">
    <property type="entry name" value="Tungsten_al_ferr_oxy-like_C"/>
</dbReference>
<dbReference type="EMBL" id="BARS01005510">
    <property type="protein sequence ID" value="GAF74519.1"/>
    <property type="molecule type" value="Genomic_DNA"/>
</dbReference>
<gene>
    <name evidence="2" type="ORF">S01H1_10811</name>
</gene>
<feature type="non-terminal residue" evidence="2">
    <location>
        <position position="1"/>
    </location>
</feature>
<comment type="caution">
    <text evidence="2">The sequence shown here is derived from an EMBL/GenBank/DDBJ whole genome shotgun (WGS) entry which is preliminary data.</text>
</comment>
<dbReference type="InterPro" id="IPR013985">
    <property type="entry name" value="Ald_Fedxn_OxRdtase_dom3"/>
</dbReference>